<keyword evidence="1" id="KW-0812">Transmembrane</keyword>
<feature type="transmembrane region" description="Helical" evidence="1">
    <location>
        <begin position="228"/>
        <end position="248"/>
    </location>
</feature>
<name>A0ABR2V6V8_9PEZI</name>
<dbReference type="Pfam" id="PF20237">
    <property type="entry name" value="DUF6594"/>
    <property type="match status" value="1"/>
</dbReference>
<evidence type="ECO:0000313" key="4">
    <source>
        <dbReference type="Proteomes" id="UP001408356"/>
    </source>
</evidence>
<accession>A0ABR2V6V8</accession>
<feature type="transmembrane region" description="Helical" evidence="1">
    <location>
        <begin position="202"/>
        <end position="222"/>
    </location>
</feature>
<gene>
    <name evidence="3" type="ORF">SUNI508_00496</name>
</gene>
<evidence type="ECO:0000313" key="3">
    <source>
        <dbReference type="EMBL" id="KAK9422633.1"/>
    </source>
</evidence>
<keyword evidence="1" id="KW-1133">Transmembrane helix</keyword>
<sequence length="278" mass="30879">MVFATEVADSDVEAYAAPSNLPQLREILCNPRDDALLRQQISQIDGDKVTRTAILSFRALQLHRIAKLQAELIKKQNNVINPIVSPFLSEEDEKPRTDPDAEDRKIDDLLQRYANAVRNYETLSQSVEFDERITYDFLGGKQAFNVIGRTNQAQWDIPRWAINSRAQLATLPPYSVGPLGFRELDKGRQNRRNVLERIKSRLHMAVFGGTAMILPVIIMTLVNSLTATLITASVATMIFAFITVVLATDANGKDVLASTAAYAAIMVVFIGTSLQNSS</sequence>
<evidence type="ECO:0000259" key="2">
    <source>
        <dbReference type="Pfam" id="PF20237"/>
    </source>
</evidence>
<comment type="caution">
    <text evidence="3">The sequence shown here is derived from an EMBL/GenBank/DDBJ whole genome shotgun (WGS) entry which is preliminary data.</text>
</comment>
<keyword evidence="4" id="KW-1185">Reference proteome</keyword>
<dbReference type="Proteomes" id="UP001408356">
    <property type="component" value="Unassembled WGS sequence"/>
</dbReference>
<keyword evidence="1" id="KW-0472">Membrane</keyword>
<proteinExistence type="predicted"/>
<dbReference type="InterPro" id="IPR046529">
    <property type="entry name" value="DUF6594"/>
</dbReference>
<reference evidence="3 4" key="1">
    <citation type="journal article" date="2024" name="J. Plant Pathol.">
        <title>Sequence and assembly of the genome of Seiridium unicorne, isolate CBS 538.82, causal agent of cypress canker disease.</title>
        <authorList>
            <person name="Scali E."/>
            <person name="Rocca G.D."/>
            <person name="Danti R."/>
            <person name="Garbelotto M."/>
            <person name="Barberini S."/>
            <person name="Baroncelli R."/>
            <person name="Emiliani G."/>
        </authorList>
    </citation>
    <scope>NUCLEOTIDE SEQUENCE [LARGE SCALE GENOMIC DNA]</scope>
    <source>
        <strain evidence="3 4">BM-138-508</strain>
    </source>
</reference>
<feature type="domain" description="DUF6594" evidence="2">
    <location>
        <begin position="55"/>
        <end position="267"/>
    </location>
</feature>
<evidence type="ECO:0000256" key="1">
    <source>
        <dbReference type="SAM" id="Phobius"/>
    </source>
</evidence>
<protein>
    <submittedName>
        <fullName evidence="3">DUF6594 domain-containing protein</fullName>
    </submittedName>
</protein>
<organism evidence="3 4">
    <name type="scientific">Seiridium unicorne</name>
    <dbReference type="NCBI Taxonomy" id="138068"/>
    <lineage>
        <taxon>Eukaryota</taxon>
        <taxon>Fungi</taxon>
        <taxon>Dikarya</taxon>
        <taxon>Ascomycota</taxon>
        <taxon>Pezizomycotina</taxon>
        <taxon>Sordariomycetes</taxon>
        <taxon>Xylariomycetidae</taxon>
        <taxon>Amphisphaeriales</taxon>
        <taxon>Sporocadaceae</taxon>
        <taxon>Seiridium</taxon>
    </lineage>
</organism>
<feature type="transmembrane region" description="Helical" evidence="1">
    <location>
        <begin position="255"/>
        <end position="274"/>
    </location>
</feature>
<dbReference type="EMBL" id="JARVKF010000112">
    <property type="protein sequence ID" value="KAK9422633.1"/>
    <property type="molecule type" value="Genomic_DNA"/>
</dbReference>